<protein>
    <submittedName>
        <fullName evidence="6">ABC transporter ATP-binding protein</fullName>
    </submittedName>
</protein>
<dbReference type="PANTHER" id="PTHR42711:SF5">
    <property type="entry name" value="ABC TRANSPORTER ATP-BINDING PROTEIN NATA"/>
    <property type="match status" value="1"/>
</dbReference>
<organism evidence="6 7">
    <name type="scientific">Leuconostoc holzapfelii</name>
    <dbReference type="NCBI Taxonomy" id="434464"/>
    <lineage>
        <taxon>Bacteria</taxon>
        <taxon>Bacillati</taxon>
        <taxon>Bacillota</taxon>
        <taxon>Bacilli</taxon>
        <taxon>Lactobacillales</taxon>
        <taxon>Lactobacillaceae</taxon>
        <taxon>Leuconostoc</taxon>
    </lineage>
</organism>
<dbReference type="GO" id="GO:0005524">
    <property type="term" value="F:ATP binding"/>
    <property type="evidence" value="ECO:0007669"/>
    <property type="project" value="UniProtKB-KW"/>
</dbReference>
<reference evidence="6 7" key="1">
    <citation type="submission" date="2020-04" db="EMBL/GenBank/DDBJ databases">
        <title>MicrobeNet Type strains.</title>
        <authorList>
            <person name="Nicholson A.C."/>
        </authorList>
    </citation>
    <scope>NUCLEOTIDE SEQUENCE [LARGE SCALE GENOMIC DNA]</scope>
    <source>
        <strain evidence="6 7">CCUG 54536</strain>
    </source>
</reference>
<feature type="domain" description="ABC transporter" evidence="5">
    <location>
        <begin position="6"/>
        <end position="231"/>
    </location>
</feature>
<dbReference type="PROSITE" id="PS50893">
    <property type="entry name" value="ABC_TRANSPORTER_2"/>
    <property type="match status" value="1"/>
</dbReference>
<accession>A0A846ZHD0</accession>
<evidence type="ECO:0000313" key="7">
    <source>
        <dbReference type="Proteomes" id="UP000590460"/>
    </source>
</evidence>
<dbReference type="InterPro" id="IPR025302">
    <property type="entry name" value="DrrA1/2-like_C"/>
</dbReference>
<evidence type="ECO:0000256" key="2">
    <source>
        <dbReference type="ARBA" id="ARBA00022448"/>
    </source>
</evidence>
<dbReference type="InterPro" id="IPR017871">
    <property type="entry name" value="ABC_transporter-like_CS"/>
</dbReference>
<comment type="caution">
    <text evidence="6">The sequence shown here is derived from an EMBL/GenBank/DDBJ whole genome shotgun (WGS) entry which is preliminary data.</text>
</comment>
<name>A0A846ZHD0_9LACO</name>
<evidence type="ECO:0000256" key="3">
    <source>
        <dbReference type="ARBA" id="ARBA00022741"/>
    </source>
</evidence>
<evidence type="ECO:0000259" key="5">
    <source>
        <dbReference type="PROSITE" id="PS50893"/>
    </source>
</evidence>
<dbReference type="PROSITE" id="PS00211">
    <property type="entry name" value="ABC_TRANSPORTER_1"/>
    <property type="match status" value="1"/>
</dbReference>
<proteinExistence type="inferred from homology"/>
<dbReference type="Pfam" id="PF00005">
    <property type="entry name" value="ABC_tran"/>
    <property type="match status" value="1"/>
</dbReference>
<gene>
    <name evidence="6" type="ORF">HF966_05715</name>
</gene>
<dbReference type="Proteomes" id="UP000590460">
    <property type="component" value="Unassembled WGS sequence"/>
</dbReference>
<dbReference type="EMBL" id="JAAXPO010000005">
    <property type="protein sequence ID" value="NKZ18670.1"/>
    <property type="molecule type" value="Genomic_DNA"/>
</dbReference>
<dbReference type="AlphaFoldDB" id="A0A846ZHD0"/>
<evidence type="ECO:0000313" key="6">
    <source>
        <dbReference type="EMBL" id="NKZ18670.1"/>
    </source>
</evidence>
<evidence type="ECO:0000256" key="1">
    <source>
        <dbReference type="ARBA" id="ARBA00005417"/>
    </source>
</evidence>
<evidence type="ECO:0000256" key="4">
    <source>
        <dbReference type="ARBA" id="ARBA00022840"/>
    </source>
</evidence>
<dbReference type="Gene3D" id="3.40.50.300">
    <property type="entry name" value="P-loop containing nucleotide triphosphate hydrolases"/>
    <property type="match status" value="1"/>
</dbReference>
<dbReference type="InterPro" id="IPR003439">
    <property type="entry name" value="ABC_transporter-like_ATP-bd"/>
</dbReference>
<comment type="similarity">
    <text evidence="1">Belongs to the ABC transporter superfamily.</text>
</comment>
<dbReference type="CDD" id="cd03230">
    <property type="entry name" value="ABC_DR_subfamily_A"/>
    <property type="match status" value="1"/>
</dbReference>
<dbReference type="GO" id="GO:0016887">
    <property type="term" value="F:ATP hydrolysis activity"/>
    <property type="evidence" value="ECO:0007669"/>
    <property type="project" value="InterPro"/>
</dbReference>
<sequence>MVNNVLQVKNLDKFFGRFHVLKQVTFTIHQGEVFALLGPNGAGKSTLIRTILGLLKPKSGQVTLNGQNALTEIVATHQRIAYVPGDVYLWPNLTGGEIIDLLLRIGGHDHTAKTDALIKKFALDPTKKARTYSKGNRQKVALIAAFSADVDLYIFDEPTSGLDPLQALNFQSEVLALKAANKAVLLSSHILDEVEKTADQIAIIRQGEIIETGELQDLQHIANLNVLAIVTEDATELAAMPGVTNLTQNGQRLTFTVSHAGLPAVTKQLAQYGLKDLRMTPPTLEEIFLTYYKDGAVHEK</sequence>
<dbReference type="SUPFAM" id="SSF52540">
    <property type="entry name" value="P-loop containing nucleoside triphosphate hydrolases"/>
    <property type="match status" value="1"/>
</dbReference>
<dbReference type="InterPro" id="IPR027417">
    <property type="entry name" value="P-loop_NTPase"/>
</dbReference>
<dbReference type="PANTHER" id="PTHR42711">
    <property type="entry name" value="ABC TRANSPORTER ATP-BINDING PROTEIN"/>
    <property type="match status" value="1"/>
</dbReference>
<keyword evidence="3" id="KW-0547">Nucleotide-binding</keyword>
<dbReference type="InterPro" id="IPR003593">
    <property type="entry name" value="AAA+_ATPase"/>
</dbReference>
<dbReference type="SMART" id="SM00382">
    <property type="entry name" value="AAA"/>
    <property type="match status" value="1"/>
</dbReference>
<keyword evidence="4 6" id="KW-0067">ATP-binding</keyword>
<keyword evidence="2" id="KW-0813">Transport</keyword>
<dbReference type="RefSeq" id="WP_168677016.1">
    <property type="nucleotide sequence ID" value="NZ_BPKV01000007.1"/>
</dbReference>
<dbReference type="Pfam" id="PF13732">
    <property type="entry name" value="DrrA1-3_C"/>
    <property type="match status" value="1"/>
</dbReference>
<dbReference type="InterPro" id="IPR050763">
    <property type="entry name" value="ABC_transporter_ATP-binding"/>
</dbReference>